<dbReference type="Pfam" id="PF00144">
    <property type="entry name" value="Beta-lactamase"/>
    <property type="match status" value="1"/>
</dbReference>
<dbReference type="PANTHER" id="PTHR46825:SF7">
    <property type="entry name" value="D-ALANYL-D-ALANINE CARBOXYPEPTIDASE"/>
    <property type="match status" value="1"/>
</dbReference>
<dbReference type="Gene3D" id="3.40.710.10">
    <property type="entry name" value="DD-peptidase/beta-lactamase superfamily"/>
    <property type="match status" value="1"/>
</dbReference>
<protein>
    <submittedName>
        <fullName evidence="2">Beta-lactamase family protein</fullName>
    </submittedName>
</protein>
<keyword evidence="3" id="KW-1185">Reference proteome</keyword>
<dbReference type="RefSeq" id="WP_190694584.1">
    <property type="nucleotide sequence ID" value="NZ_JAMPKX010000009.1"/>
</dbReference>
<organism evidence="2 3">
    <name type="scientific">Leptolyngbya subtilissima DQ-A4</name>
    <dbReference type="NCBI Taxonomy" id="2933933"/>
    <lineage>
        <taxon>Bacteria</taxon>
        <taxon>Bacillati</taxon>
        <taxon>Cyanobacteriota</taxon>
        <taxon>Cyanophyceae</taxon>
        <taxon>Leptolyngbyales</taxon>
        <taxon>Leptolyngbyaceae</taxon>
        <taxon>Leptolyngbya group</taxon>
        <taxon>Leptolyngbya</taxon>
    </lineage>
</organism>
<reference evidence="2 3" key="1">
    <citation type="submission" date="2022-04" db="EMBL/GenBank/DDBJ databases">
        <title>Positive selection, recombination, and allopatry shape intraspecific diversity of widespread and dominant cyanobacteria.</title>
        <authorList>
            <person name="Wei J."/>
            <person name="Shu W."/>
            <person name="Hu C."/>
        </authorList>
    </citation>
    <scope>NUCLEOTIDE SEQUENCE [LARGE SCALE GENOMIC DNA]</scope>
    <source>
        <strain evidence="2 3">DQ-A4</strain>
    </source>
</reference>
<evidence type="ECO:0000259" key="1">
    <source>
        <dbReference type="Pfam" id="PF00144"/>
    </source>
</evidence>
<accession>A0ABV0K7V4</accession>
<gene>
    <name evidence="2" type="ORF">NC992_18365</name>
</gene>
<sequence>MDQGMQVALKEAVEQTLVQAQMPGAAIAICIEGKPSLAMGVGHQDLSQTIPLSTDASFYIYSVTKSLIAAAVLRQVSAGCLGLDTPIQDYWSDFPVATPITLRQILSHSSGLPDYGGLPAYNEAVKTTPSAPWSPEAFLEVASNRGLLFDPGQGWSYSNIGYLALKLLLEKVTEQSMQGYLDELFFVPLGLKRTFVAASLDDVTGLTPGYTSIFGDELEDMSQRYHPGWVSHGVVVSTAAELATMMHALITGHILDLTLVEQMAQPIHSLGSHPPLQNVGCGLGLFVDTASPYGRVAGHNGGGPGYSIAAFHFSALAGRSATIAAATNKEGDNVGVDVVYALARVLAQA</sequence>
<dbReference type="Proteomes" id="UP001482513">
    <property type="component" value="Unassembled WGS sequence"/>
</dbReference>
<dbReference type="EMBL" id="JAMPKX010000009">
    <property type="protein sequence ID" value="MEP0948853.1"/>
    <property type="molecule type" value="Genomic_DNA"/>
</dbReference>
<dbReference type="SUPFAM" id="SSF56601">
    <property type="entry name" value="beta-lactamase/transpeptidase-like"/>
    <property type="match status" value="1"/>
</dbReference>
<dbReference type="PANTHER" id="PTHR46825">
    <property type="entry name" value="D-ALANYL-D-ALANINE-CARBOXYPEPTIDASE/ENDOPEPTIDASE AMPH"/>
    <property type="match status" value="1"/>
</dbReference>
<comment type="caution">
    <text evidence="2">The sequence shown here is derived from an EMBL/GenBank/DDBJ whole genome shotgun (WGS) entry which is preliminary data.</text>
</comment>
<dbReference type="InterPro" id="IPR012338">
    <property type="entry name" value="Beta-lactam/transpept-like"/>
</dbReference>
<proteinExistence type="predicted"/>
<dbReference type="InterPro" id="IPR001466">
    <property type="entry name" value="Beta-lactam-related"/>
</dbReference>
<evidence type="ECO:0000313" key="3">
    <source>
        <dbReference type="Proteomes" id="UP001482513"/>
    </source>
</evidence>
<name>A0ABV0K7V4_9CYAN</name>
<dbReference type="PROSITE" id="PS00146">
    <property type="entry name" value="BETA_LACTAMASE_A"/>
    <property type="match status" value="1"/>
</dbReference>
<evidence type="ECO:0000313" key="2">
    <source>
        <dbReference type="EMBL" id="MEP0948853.1"/>
    </source>
</evidence>
<feature type="domain" description="Beta-lactamase-related" evidence="1">
    <location>
        <begin position="11"/>
        <end position="339"/>
    </location>
</feature>
<dbReference type="InterPro" id="IPR050491">
    <property type="entry name" value="AmpC-like"/>
</dbReference>
<dbReference type="InterPro" id="IPR023650">
    <property type="entry name" value="Beta-lactam_class-A_AS"/>
</dbReference>